<reference evidence="1 2" key="1">
    <citation type="submission" date="2024-10" db="EMBL/GenBank/DDBJ databases">
        <title>The Natural Products Discovery Center: Release of the First 8490 Sequenced Strains for Exploring Actinobacteria Biosynthetic Diversity.</title>
        <authorList>
            <person name="Kalkreuter E."/>
            <person name="Kautsar S.A."/>
            <person name="Yang D."/>
            <person name="Bader C.D."/>
            <person name="Teijaro C.N."/>
            <person name="Fluegel L."/>
            <person name="Davis C.M."/>
            <person name="Simpson J.R."/>
            <person name="Lauterbach L."/>
            <person name="Steele A.D."/>
            <person name="Gui C."/>
            <person name="Meng S."/>
            <person name="Li G."/>
            <person name="Viehrig K."/>
            <person name="Ye F."/>
            <person name="Su P."/>
            <person name="Kiefer A.F."/>
            <person name="Nichols A."/>
            <person name="Cepeda A.J."/>
            <person name="Yan W."/>
            <person name="Fan B."/>
            <person name="Jiang Y."/>
            <person name="Adhikari A."/>
            <person name="Zheng C.-J."/>
            <person name="Schuster L."/>
            <person name="Cowan T.M."/>
            <person name="Smanski M.J."/>
            <person name="Chevrette M.G."/>
            <person name="De Carvalho L.P.S."/>
            <person name="Shen B."/>
        </authorList>
    </citation>
    <scope>NUCLEOTIDE SEQUENCE [LARGE SCALE GENOMIC DNA]</scope>
    <source>
        <strain evidence="1 2">NPDC020568</strain>
    </source>
</reference>
<proteinExistence type="predicted"/>
<dbReference type="GeneID" id="93504046"/>
<protein>
    <recommendedName>
        <fullName evidence="3">Secreted protein</fullName>
    </recommendedName>
</protein>
<sequence length="175" mass="19035">MRDPADRPLLFLDVDGPLIPFGAPAGYPEQLTSGSEGTNPLLARLDPALGPLLSLLPCELIWATTWMQEANRTIGPALGLPPLVVLDRPDPAVDPIDTWFGLHWKTRALVDRAAGKPFIWVDDEIGAGDREWVGANHTGRALLHRVDARTGLNPNDFAVFADWLETLSADNSGKQ</sequence>
<evidence type="ECO:0000313" key="2">
    <source>
        <dbReference type="Proteomes" id="UP001611263"/>
    </source>
</evidence>
<accession>A0ABW7TIR1</accession>
<organism evidence="1 2">
    <name type="scientific">Nocardia carnea</name>
    <dbReference type="NCBI Taxonomy" id="37328"/>
    <lineage>
        <taxon>Bacteria</taxon>
        <taxon>Bacillati</taxon>
        <taxon>Actinomycetota</taxon>
        <taxon>Actinomycetes</taxon>
        <taxon>Mycobacteriales</taxon>
        <taxon>Nocardiaceae</taxon>
        <taxon>Nocardia</taxon>
    </lineage>
</organism>
<evidence type="ECO:0000313" key="1">
    <source>
        <dbReference type="EMBL" id="MFI1460917.1"/>
    </source>
</evidence>
<gene>
    <name evidence="1" type="ORF">ACH4WX_09335</name>
</gene>
<evidence type="ECO:0008006" key="3">
    <source>
        <dbReference type="Google" id="ProtNLM"/>
    </source>
</evidence>
<dbReference type="EMBL" id="JBIRUQ010000002">
    <property type="protein sequence ID" value="MFI1460917.1"/>
    <property type="molecule type" value="Genomic_DNA"/>
</dbReference>
<keyword evidence="2" id="KW-1185">Reference proteome</keyword>
<dbReference type="RefSeq" id="WP_033245974.1">
    <property type="nucleotide sequence ID" value="NZ_JBIRUQ010000002.1"/>
</dbReference>
<name>A0ABW7TIR1_9NOCA</name>
<dbReference type="Proteomes" id="UP001611263">
    <property type="component" value="Unassembled WGS sequence"/>
</dbReference>
<comment type="caution">
    <text evidence="1">The sequence shown here is derived from an EMBL/GenBank/DDBJ whole genome shotgun (WGS) entry which is preliminary data.</text>
</comment>